<dbReference type="AlphaFoldDB" id="A0A9P0KSK6"/>
<feature type="region of interest" description="Disordered" evidence="1">
    <location>
        <begin position="1"/>
        <end position="28"/>
    </location>
</feature>
<evidence type="ECO:0000313" key="3">
    <source>
        <dbReference type="Proteomes" id="UP001152888"/>
    </source>
</evidence>
<organism evidence="2 3">
    <name type="scientific">Acanthoscelides obtectus</name>
    <name type="common">Bean weevil</name>
    <name type="synonym">Bruchus obtectus</name>
    <dbReference type="NCBI Taxonomy" id="200917"/>
    <lineage>
        <taxon>Eukaryota</taxon>
        <taxon>Metazoa</taxon>
        <taxon>Ecdysozoa</taxon>
        <taxon>Arthropoda</taxon>
        <taxon>Hexapoda</taxon>
        <taxon>Insecta</taxon>
        <taxon>Pterygota</taxon>
        <taxon>Neoptera</taxon>
        <taxon>Endopterygota</taxon>
        <taxon>Coleoptera</taxon>
        <taxon>Polyphaga</taxon>
        <taxon>Cucujiformia</taxon>
        <taxon>Chrysomeloidea</taxon>
        <taxon>Chrysomelidae</taxon>
        <taxon>Bruchinae</taxon>
        <taxon>Bruchini</taxon>
        <taxon>Acanthoscelides</taxon>
    </lineage>
</organism>
<dbReference type="EMBL" id="CAKOFQ010006931">
    <property type="protein sequence ID" value="CAH1983114.1"/>
    <property type="molecule type" value="Genomic_DNA"/>
</dbReference>
<gene>
    <name evidence="2" type="ORF">ACAOBT_LOCUS15379</name>
</gene>
<protein>
    <submittedName>
        <fullName evidence="2">Uncharacterized protein</fullName>
    </submittedName>
</protein>
<keyword evidence="3" id="KW-1185">Reference proteome</keyword>
<name>A0A9P0KSK6_ACAOB</name>
<feature type="compositionally biased region" description="Low complexity" evidence="1">
    <location>
        <begin position="1"/>
        <end position="13"/>
    </location>
</feature>
<dbReference type="Proteomes" id="UP001152888">
    <property type="component" value="Unassembled WGS sequence"/>
</dbReference>
<feature type="compositionally biased region" description="Basic residues" evidence="1">
    <location>
        <begin position="17"/>
        <end position="28"/>
    </location>
</feature>
<evidence type="ECO:0000313" key="2">
    <source>
        <dbReference type="EMBL" id="CAH1983114.1"/>
    </source>
</evidence>
<reference evidence="2" key="1">
    <citation type="submission" date="2022-03" db="EMBL/GenBank/DDBJ databases">
        <authorList>
            <person name="Sayadi A."/>
        </authorList>
    </citation>
    <scope>NUCLEOTIDE SEQUENCE</scope>
</reference>
<comment type="caution">
    <text evidence="2">The sequence shown here is derived from an EMBL/GenBank/DDBJ whole genome shotgun (WGS) entry which is preliminary data.</text>
</comment>
<evidence type="ECO:0000256" key="1">
    <source>
        <dbReference type="SAM" id="MobiDB-lite"/>
    </source>
</evidence>
<sequence length="107" mass="12612">MDDSSLVLVSDASDGSRKRKRTMSKRERAKKCGKFEYKSKYMNHMPNAEDFEVKCKHLKTALQCHEVSTEDVKRVREFVYRQTVKTIIDNKIAHLIEVKHPKRKKSE</sequence>
<accession>A0A9P0KSK6</accession>
<proteinExistence type="predicted"/>